<dbReference type="EMBL" id="CZBI01000003">
    <property type="protein sequence ID" value="CUP97011.1"/>
    <property type="molecule type" value="Genomic_DNA"/>
</dbReference>
<name>A0A174SKX5_BACT4</name>
<dbReference type="AlphaFoldDB" id="A0A174SKX5"/>
<accession>A0A174SKX5</accession>
<keyword evidence="1" id="KW-0732">Signal</keyword>
<feature type="chain" id="PRO_5008033015" description="Lipoprotein" evidence="1">
    <location>
        <begin position="36"/>
        <end position="286"/>
    </location>
</feature>
<evidence type="ECO:0000313" key="3">
    <source>
        <dbReference type="Proteomes" id="UP000095541"/>
    </source>
</evidence>
<reference evidence="2 3" key="1">
    <citation type="submission" date="2015-09" db="EMBL/GenBank/DDBJ databases">
        <authorList>
            <consortium name="Pathogen Informatics"/>
        </authorList>
    </citation>
    <scope>NUCLEOTIDE SEQUENCE [LARGE SCALE GENOMIC DNA]</scope>
    <source>
        <strain evidence="2 3">2789STDY5834945</strain>
    </source>
</reference>
<organism evidence="2 3">
    <name type="scientific">Bacteroides thetaiotaomicron</name>
    <dbReference type="NCBI Taxonomy" id="818"/>
    <lineage>
        <taxon>Bacteria</taxon>
        <taxon>Pseudomonadati</taxon>
        <taxon>Bacteroidota</taxon>
        <taxon>Bacteroidia</taxon>
        <taxon>Bacteroidales</taxon>
        <taxon>Bacteroidaceae</taxon>
        <taxon>Bacteroides</taxon>
    </lineage>
</organism>
<feature type="signal peptide" evidence="1">
    <location>
        <begin position="1"/>
        <end position="35"/>
    </location>
</feature>
<dbReference type="Proteomes" id="UP000095541">
    <property type="component" value="Unassembled WGS sequence"/>
</dbReference>
<evidence type="ECO:0000313" key="2">
    <source>
        <dbReference type="EMBL" id="CUP97011.1"/>
    </source>
</evidence>
<sequence length="286" mass="32384">MYRMVKNINFKTENMKKISLLFIACLLFSSCEKEALTENVNATSPEEVKTRSMCSCCNGGNLCIPNVHIYGNSSSADIVWNAPLSEHSRYNISCDGADGYVSKYLHDVGSSGSLSFDFPDIMGDYKIVCTISCAENGCDCRKSVTFKKTAGDTSGSMGSETECFKDYLPYEAEVDWQTGDLLLYLTSEGYELLENTQKYMQIDAVEIYNQKRDNFGLLQLIYKQYVDCPTAPYVLKFSGLPEEPGVYYEAHLISSQCEHNDLHYIYFDYNNELSGGRVYLQTRKYH</sequence>
<dbReference type="PROSITE" id="PS51257">
    <property type="entry name" value="PROKAR_LIPOPROTEIN"/>
    <property type="match status" value="1"/>
</dbReference>
<gene>
    <name evidence="2" type="ORF">ERS852557_02290</name>
</gene>
<proteinExistence type="predicted"/>
<evidence type="ECO:0008006" key="4">
    <source>
        <dbReference type="Google" id="ProtNLM"/>
    </source>
</evidence>
<evidence type="ECO:0000256" key="1">
    <source>
        <dbReference type="SAM" id="SignalP"/>
    </source>
</evidence>
<protein>
    <recommendedName>
        <fullName evidence="4">Lipoprotein</fullName>
    </recommendedName>
</protein>